<keyword evidence="6 9" id="KW-0012">Acyltransferase</keyword>
<dbReference type="GO" id="GO:0030258">
    <property type="term" value="P:lipid modification"/>
    <property type="evidence" value="ECO:0007669"/>
    <property type="project" value="TreeGrafter"/>
</dbReference>
<feature type="transmembrane region" description="Helical" evidence="8">
    <location>
        <begin position="391"/>
        <end position="413"/>
    </location>
</feature>
<keyword evidence="5 8" id="KW-0472">Membrane</keyword>
<evidence type="ECO:0000256" key="8">
    <source>
        <dbReference type="SAM" id="Phobius"/>
    </source>
</evidence>
<sequence>MMPLTQDQYKFLMANLAGLSLALPYRYIPRSYRNEFNYLPGVLMVYYCFGRQANQLVLFSAISYAICRFANPKYVGRLNLCSSLAFLSYAHLSRQIIDYGGYVLDISGPFMIAVQKITSLGFCLYDGYVKKHEDSSESSDNDMIQSVSEENDNNNNSCDTIGDESCSLVSKCQSASSGATGVIGTKIRGSTTNLTEEQRKYAVTKPPGFNEFMGYFFHFPSVLCGPIMYYNDYSDFVNTPEDKALPPGRHKAVAGKLTISITCAILHLTLNPRFEVEFLRSQEFLVQTPLLLRFAYILIFTILSRLKYYVAWHLGEAISNASGLGFNGYESNGKPKWNLISNMNLWKFETCLSFREAIHAWNKTTQSWLRRTAYDRAPRKLSVLATYLLSAVWHGFYPGYYMTFLGGALFTYAARNGRHFVRPLFQRGTILPKIYDVITFILTRVAIAYVAFPFVILDFRNNYEIYKSLYFSIHILAFGGVLLGFFAGGKKHNIK</sequence>
<comment type="subcellular location">
    <subcellularLocation>
        <location evidence="1">Membrane</location>
        <topology evidence="1">Multi-pass membrane protein</topology>
    </subcellularLocation>
</comment>
<dbReference type="GO" id="GO:0016746">
    <property type="term" value="F:acyltransferase activity"/>
    <property type="evidence" value="ECO:0007669"/>
    <property type="project" value="UniProtKB-KW"/>
</dbReference>
<proteinExistence type="predicted"/>
<evidence type="ECO:0000256" key="1">
    <source>
        <dbReference type="ARBA" id="ARBA00004141"/>
    </source>
</evidence>
<dbReference type="EMBL" id="GGYP01002594">
    <property type="protein sequence ID" value="MDE47365.1"/>
    <property type="molecule type" value="Transcribed_RNA"/>
</dbReference>
<dbReference type="InterPro" id="IPR049941">
    <property type="entry name" value="LPLAT_7/PORCN-like"/>
</dbReference>
<accession>A0A6G1SA39</accession>
<dbReference type="PANTHER" id="PTHR13906">
    <property type="entry name" value="PORCUPINE"/>
    <property type="match status" value="1"/>
</dbReference>
<evidence type="ECO:0000256" key="6">
    <source>
        <dbReference type="ARBA" id="ARBA00023315"/>
    </source>
</evidence>
<evidence type="ECO:0000256" key="3">
    <source>
        <dbReference type="ARBA" id="ARBA00022692"/>
    </source>
</evidence>
<keyword evidence="4 8" id="KW-1133">Transmembrane helix</keyword>
<organism evidence="9">
    <name type="scientific">Aceria tosichella</name>
    <name type="common">wheat curl mite</name>
    <dbReference type="NCBI Taxonomy" id="561515"/>
    <lineage>
        <taxon>Eukaryota</taxon>
        <taxon>Metazoa</taxon>
        <taxon>Ecdysozoa</taxon>
        <taxon>Arthropoda</taxon>
        <taxon>Chelicerata</taxon>
        <taxon>Arachnida</taxon>
        <taxon>Acari</taxon>
        <taxon>Acariformes</taxon>
        <taxon>Trombidiformes</taxon>
        <taxon>Prostigmata</taxon>
        <taxon>Eupodina</taxon>
        <taxon>Eriophyoidea</taxon>
        <taxon>Eriophyidae</taxon>
        <taxon>Eriophyinae</taxon>
        <taxon>Aceriini</taxon>
        <taxon>Aceria</taxon>
    </lineage>
</organism>
<evidence type="ECO:0000256" key="4">
    <source>
        <dbReference type="ARBA" id="ARBA00022989"/>
    </source>
</evidence>
<evidence type="ECO:0000256" key="5">
    <source>
        <dbReference type="ARBA" id="ARBA00023136"/>
    </source>
</evidence>
<keyword evidence="3 8" id="KW-0812">Transmembrane</keyword>
<name>A0A6G1SA39_9ACAR</name>
<feature type="region of interest" description="Disordered" evidence="7">
    <location>
        <begin position="132"/>
        <end position="156"/>
    </location>
</feature>
<evidence type="ECO:0000256" key="2">
    <source>
        <dbReference type="ARBA" id="ARBA00022679"/>
    </source>
</evidence>
<dbReference type="GO" id="GO:0016020">
    <property type="term" value="C:membrane"/>
    <property type="evidence" value="ECO:0007669"/>
    <property type="project" value="UniProtKB-SubCell"/>
</dbReference>
<reference evidence="9" key="1">
    <citation type="submission" date="2018-10" db="EMBL/GenBank/DDBJ databases">
        <title>Transcriptome assembly of Aceria tosichella (Wheat curl mite) Type 2.</title>
        <authorList>
            <person name="Scully E.D."/>
            <person name="Geib S.M."/>
            <person name="Palmer N.A."/>
            <person name="Gupta A.K."/>
            <person name="Sarath G."/>
            <person name="Tatineni S."/>
        </authorList>
    </citation>
    <scope>NUCLEOTIDE SEQUENCE</scope>
    <source>
        <strain evidence="9">LincolnNE</strain>
    </source>
</reference>
<feature type="transmembrane region" description="Helical" evidence="8">
    <location>
        <begin position="469"/>
        <end position="489"/>
    </location>
</feature>
<dbReference type="InterPro" id="IPR004299">
    <property type="entry name" value="MBOAT_fam"/>
</dbReference>
<protein>
    <submittedName>
        <fullName evidence="9">Membrane-bound O-acyltransferase domain-containing protein 2</fullName>
    </submittedName>
</protein>
<dbReference type="AlphaFoldDB" id="A0A6G1SA39"/>
<evidence type="ECO:0000256" key="7">
    <source>
        <dbReference type="SAM" id="MobiDB-lite"/>
    </source>
</evidence>
<dbReference type="Pfam" id="PF03062">
    <property type="entry name" value="MBOAT"/>
    <property type="match status" value="1"/>
</dbReference>
<keyword evidence="2 9" id="KW-0808">Transferase</keyword>
<evidence type="ECO:0000313" key="9">
    <source>
        <dbReference type="EMBL" id="MDE47365.1"/>
    </source>
</evidence>
<dbReference type="PANTHER" id="PTHR13906:SF4">
    <property type="entry name" value="LYSOPHOSPHOLIPID ACYLTRANSFERASE 6"/>
    <property type="match status" value="1"/>
</dbReference>
<feature type="transmembrane region" description="Helical" evidence="8">
    <location>
        <begin position="434"/>
        <end position="457"/>
    </location>
</feature>
<gene>
    <name evidence="9" type="primary">mboat2</name>
    <name evidence="9" type="ORF">g.19193</name>
</gene>